<evidence type="ECO:0000256" key="1">
    <source>
        <dbReference type="SAM" id="MobiDB-lite"/>
    </source>
</evidence>
<dbReference type="Proteomes" id="UP000267821">
    <property type="component" value="Unassembled WGS sequence"/>
</dbReference>
<feature type="compositionally biased region" description="Acidic residues" evidence="1">
    <location>
        <begin position="131"/>
        <end position="143"/>
    </location>
</feature>
<evidence type="ECO:0000313" key="3">
    <source>
        <dbReference type="Proteomes" id="UP000267821"/>
    </source>
</evidence>
<accession>A0A3N4LQB3</accession>
<proteinExistence type="predicted"/>
<name>A0A3N4LQB3_9PEZI</name>
<sequence length="158" mass="17777">MALRVLIEAIRERHKTSAGQVVDPVFVVGRVTCIEVLIEKDEREEEEEDEEGEDGVRKRSNSMYSYRMELIDSSGEKITGVLRPGLHESASEETFTQGVRVKLTGWRVRETVTRGGAEVMFLDLEEFEVMGQEEEDGDDEDEAAVEHVGSSLGRLRSS</sequence>
<protein>
    <submittedName>
        <fullName evidence="2">Uncharacterized protein</fullName>
    </submittedName>
</protein>
<dbReference type="InParanoid" id="A0A3N4LQB3"/>
<feature type="region of interest" description="Disordered" evidence="1">
    <location>
        <begin position="131"/>
        <end position="158"/>
    </location>
</feature>
<organism evidence="2 3">
    <name type="scientific">Terfezia boudieri ATCC MYA-4762</name>
    <dbReference type="NCBI Taxonomy" id="1051890"/>
    <lineage>
        <taxon>Eukaryota</taxon>
        <taxon>Fungi</taxon>
        <taxon>Dikarya</taxon>
        <taxon>Ascomycota</taxon>
        <taxon>Pezizomycotina</taxon>
        <taxon>Pezizomycetes</taxon>
        <taxon>Pezizales</taxon>
        <taxon>Pezizaceae</taxon>
        <taxon>Terfezia</taxon>
    </lineage>
</organism>
<dbReference type="EMBL" id="ML121546">
    <property type="protein sequence ID" value="RPB23472.1"/>
    <property type="molecule type" value="Genomic_DNA"/>
</dbReference>
<dbReference type="AlphaFoldDB" id="A0A3N4LQB3"/>
<evidence type="ECO:0000313" key="2">
    <source>
        <dbReference type="EMBL" id="RPB23472.1"/>
    </source>
</evidence>
<reference evidence="2 3" key="1">
    <citation type="journal article" date="2018" name="Nat. Ecol. Evol.">
        <title>Pezizomycetes genomes reveal the molecular basis of ectomycorrhizal truffle lifestyle.</title>
        <authorList>
            <person name="Murat C."/>
            <person name="Payen T."/>
            <person name="Noel B."/>
            <person name="Kuo A."/>
            <person name="Morin E."/>
            <person name="Chen J."/>
            <person name="Kohler A."/>
            <person name="Krizsan K."/>
            <person name="Balestrini R."/>
            <person name="Da Silva C."/>
            <person name="Montanini B."/>
            <person name="Hainaut M."/>
            <person name="Levati E."/>
            <person name="Barry K.W."/>
            <person name="Belfiori B."/>
            <person name="Cichocki N."/>
            <person name="Clum A."/>
            <person name="Dockter R.B."/>
            <person name="Fauchery L."/>
            <person name="Guy J."/>
            <person name="Iotti M."/>
            <person name="Le Tacon F."/>
            <person name="Lindquist E.A."/>
            <person name="Lipzen A."/>
            <person name="Malagnac F."/>
            <person name="Mello A."/>
            <person name="Molinier V."/>
            <person name="Miyauchi S."/>
            <person name="Poulain J."/>
            <person name="Riccioni C."/>
            <person name="Rubini A."/>
            <person name="Sitrit Y."/>
            <person name="Splivallo R."/>
            <person name="Traeger S."/>
            <person name="Wang M."/>
            <person name="Zifcakova L."/>
            <person name="Wipf D."/>
            <person name="Zambonelli A."/>
            <person name="Paolocci F."/>
            <person name="Nowrousian M."/>
            <person name="Ottonello S."/>
            <person name="Baldrian P."/>
            <person name="Spatafora J.W."/>
            <person name="Henrissat B."/>
            <person name="Nagy L.G."/>
            <person name="Aury J.M."/>
            <person name="Wincker P."/>
            <person name="Grigoriev I.V."/>
            <person name="Bonfante P."/>
            <person name="Martin F.M."/>
        </authorList>
    </citation>
    <scope>NUCLEOTIDE SEQUENCE [LARGE SCALE GENOMIC DNA]</scope>
    <source>
        <strain evidence="2 3">ATCC MYA-4762</strain>
    </source>
</reference>
<gene>
    <name evidence="2" type="ORF">L211DRAFT_270081</name>
</gene>
<keyword evidence="3" id="KW-1185">Reference proteome</keyword>